<feature type="chain" id="PRO_5009438922" evidence="1">
    <location>
        <begin position="23"/>
        <end position="180"/>
    </location>
</feature>
<feature type="signal peptide" evidence="1">
    <location>
        <begin position="1"/>
        <end position="22"/>
    </location>
</feature>
<proteinExistence type="predicted"/>
<dbReference type="KEGG" id="mpro:BJP34_31720"/>
<dbReference type="RefSeq" id="WP_070395784.1">
    <property type="nucleotide sequence ID" value="NZ_CP017599.1"/>
</dbReference>
<dbReference type="AlphaFoldDB" id="A0A1D8U0S1"/>
<gene>
    <name evidence="2" type="ORF">BJP34_31720</name>
</gene>
<name>A0A1D8U0S1_9CYAN</name>
<dbReference type="Proteomes" id="UP000177870">
    <property type="component" value="Chromosome"/>
</dbReference>
<accession>A0A1D8U0S1</accession>
<dbReference type="EMBL" id="CP017599">
    <property type="protein sequence ID" value="AOX03404.1"/>
    <property type="molecule type" value="Genomic_DNA"/>
</dbReference>
<evidence type="ECO:0000313" key="3">
    <source>
        <dbReference type="Proteomes" id="UP000177870"/>
    </source>
</evidence>
<evidence type="ECO:0000313" key="2">
    <source>
        <dbReference type="EMBL" id="AOX03404.1"/>
    </source>
</evidence>
<evidence type="ECO:0000256" key="1">
    <source>
        <dbReference type="SAM" id="SignalP"/>
    </source>
</evidence>
<reference evidence="3" key="1">
    <citation type="submission" date="2016-10" db="EMBL/GenBank/DDBJ databases">
        <title>Comparative genomics uncovers the prolific and rare metabolic potential of the cyanobacterial genus Moorea.</title>
        <authorList>
            <person name="Leao T."/>
            <person name="Castelao G."/>
            <person name="Korobeynikov A."/>
            <person name="Monroe E.A."/>
            <person name="Podell S."/>
            <person name="Glukhov E."/>
            <person name="Allen E."/>
            <person name="Gerwick W.H."/>
            <person name="Gerwick L."/>
        </authorList>
    </citation>
    <scope>NUCLEOTIDE SEQUENCE [LARGE SCALE GENOMIC DNA]</scope>
    <source>
        <strain evidence="3">PAL-8-15-08-1</strain>
    </source>
</reference>
<organism evidence="2 3">
    <name type="scientific">Moorena producens PAL-8-15-08-1</name>
    <dbReference type="NCBI Taxonomy" id="1458985"/>
    <lineage>
        <taxon>Bacteria</taxon>
        <taxon>Bacillati</taxon>
        <taxon>Cyanobacteriota</taxon>
        <taxon>Cyanophyceae</taxon>
        <taxon>Coleofasciculales</taxon>
        <taxon>Coleofasciculaceae</taxon>
        <taxon>Moorena</taxon>
    </lineage>
</organism>
<sequence length="180" mass="19341">MSKKLIKSLVITTITALGIAVSAIGAGAQLATSDQEFMFFGTVEGVGSFVNVEIGSLEISANRLTSTVEQPARSNLIFNSNVTVSIGELIPLNERSRKLLEQAIQVEYGILGRPMSGSPDSEIIEILSKNGQVVDNRDQSTVETNESVNYDLVASLSIESLTPLVAGEYLYKFKITISPN</sequence>
<protein>
    <submittedName>
        <fullName evidence="2">Uncharacterized protein</fullName>
    </submittedName>
</protein>
<keyword evidence="1" id="KW-0732">Signal</keyword>